<proteinExistence type="predicted"/>
<dbReference type="Pfam" id="PF00903">
    <property type="entry name" value="Glyoxalase"/>
    <property type="match status" value="1"/>
</dbReference>
<dbReference type="SUPFAM" id="SSF54593">
    <property type="entry name" value="Glyoxalase/Bleomycin resistance protein/Dihydroxybiphenyl dioxygenase"/>
    <property type="match status" value="1"/>
</dbReference>
<reference evidence="2 3" key="1">
    <citation type="journal article" date="2019" name="Int. J. Syst. Evol. Microbiol.">
        <title>The Global Catalogue of Microorganisms (GCM) 10K type strain sequencing project: providing services to taxonomists for standard genome sequencing and annotation.</title>
        <authorList>
            <consortium name="The Broad Institute Genomics Platform"/>
            <consortium name="The Broad Institute Genome Sequencing Center for Infectious Disease"/>
            <person name="Wu L."/>
            <person name="Ma J."/>
        </authorList>
    </citation>
    <scope>NUCLEOTIDE SEQUENCE [LARGE SCALE GENOMIC DNA]</scope>
    <source>
        <strain evidence="2 3">JCM 8201</strain>
    </source>
</reference>
<accession>A0ABN3TV55</accession>
<dbReference type="PANTHER" id="PTHR36437">
    <property type="entry name" value="GLYOXALASE/BLEOMYCIN RESISTANCE PROTEIN/DIOXYGENASE"/>
    <property type="match status" value="1"/>
</dbReference>
<organism evidence="2 3">
    <name type="scientific">Actinocorallia aurantiaca</name>
    <dbReference type="NCBI Taxonomy" id="46204"/>
    <lineage>
        <taxon>Bacteria</taxon>
        <taxon>Bacillati</taxon>
        <taxon>Actinomycetota</taxon>
        <taxon>Actinomycetes</taxon>
        <taxon>Streptosporangiales</taxon>
        <taxon>Thermomonosporaceae</taxon>
        <taxon>Actinocorallia</taxon>
    </lineage>
</organism>
<gene>
    <name evidence="2" type="ORF">GCM10010439_02140</name>
</gene>
<dbReference type="Proteomes" id="UP001501842">
    <property type="component" value="Unassembled WGS sequence"/>
</dbReference>
<dbReference type="InterPro" id="IPR037523">
    <property type="entry name" value="VOC_core"/>
</dbReference>
<dbReference type="EMBL" id="BAAATZ010000002">
    <property type="protein sequence ID" value="GAA2718682.1"/>
    <property type="molecule type" value="Genomic_DNA"/>
</dbReference>
<name>A0ABN3TV55_9ACTN</name>
<evidence type="ECO:0000313" key="2">
    <source>
        <dbReference type="EMBL" id="GAA2718682.1"/>
    </source>
</evidence>
<evidence type="ECO:0000313" key="3">
    <source>
        <dbReference type="Proteomes" id="UP001501842"/>
    </source>
</evidence>
<dbReference type="PROSITE" id="PS51819">
    <property type="entry name" value="VOC"/>
    <property type="match status" value="1"/>
</dbReference>
<dbReference type="PANTHER" id="PTHR36437:SF2">
    <property type="entry name" value="GLYOXALASE_BLEOMYCIN RESISTANCE PROTEIN_DIOXYGENASE"/>
    <property type="match status" value="1"/>
</dbReference>
<dbReference type="InterPro" id="IPR004360">
    <property type="entry name" value="Glyas_Fos-R_dOase_dom"/>
</dbReference>
<dbReference type="InterPro" id="IPR029068">
    <property type="entry name" value="Glyas_Bleomycin-R_OHBP_Dase"/>
</dbReference>
<sequence length="138" mass="15111">MDYKLELVLIPVTDIDRAKAFYSEKLGFNIDLDVENGDDFRIVQFTPPGSSCSISIGKGVTQAVPGSVSGLHLVVDDIEAAHTDLTSRDAPISEIFHFENGERTPGPAPDRADYNSFISVEDPDGNGFLIQEFGHKRQ</sequence>
<evidence type="ECO:0000259" key="1">
    <source>
        <dbReference type="PROSITE" id="PS51819"/>
    </source>
</evidence>
<keyword evidence="3" id="KW-1185">Reference proteome</keyword>
<dbReference type="Gene3D" id="3.10.180.10">
    <property type="entry name" value="2,3-Dihydroxybiphenyl 1,2-Dioxygenase, domain 1"/>
    <property type="match status" value="1"/>
</dbReference>
<protein>
    <recommendedName>
        <fullName evidence="1">VOC domain-containing protein</fullName>
    </recommendedName>
</protein>
<comment type="caution">
    <text evidence="2">The sequence shown here is derived from an EMBL/GenBank/DDBJ whole genome shotgun (WGS) entry which is preliminary data.</text>
</comment>
<dbReference type="RefSeq" id="WP_344448149.1">
    <property type="nucleotide sequence ID" value="NZ_BAAATZ010000002.1"/>
</dbReference>
<feature type="domain" description="VOC" evidence="1">
    <location>
        <begin position="4"/>
        <end position="133"/>
    </location>
</feature>